<dbReference type="AlphaFoldDB" id="A0AAV2LCH4"/>
<gene>
    <name evidence="2" type="ORF">KC01_LOCUS25777</name>
</gene>
<feature type="region of interest" description="Disordered" evidence="1">
    <location>
        <begin position="98"/>
        <end position="126"/>
    </location>
</feature>
<keyword evidence="3" id="KW-1185">Reference proteome</keyword>
<evidence type="ECO:0000256" key="1">
    <source>
        <dbReference type="SAM" id="MobiDB-lite"/>
    </source>
</evidence>
<accession>A0AAV2LCH4</accession>
<sequence>MPTDLPTYANCPANLRQLPCQPTPTALPTYANCPANLRQLPCQPMPTDLPTDANCHDLHRPTPVHVYIYRSREPSESLTAAVSFQSPLCFCQHQSELTPSNTNATSPTPHKQSPCGPQVNSSKSLM</sequence>
<evidence type="ECO:0000313" key="2">
    <source>
        <dbReference type="EMBL" id="CAL1597249.1"/>
    </source>
</evidence>
<organism evidence="2 3">
    <name type="scientific">Knipowitschia caucasica</name>
    <name type="common">Caucasian dwarf goby</name>
    <name type="synonym">Pomatoschistus caucasicus</name>
    <dbReference type="NCBI Taxonomy" id="637954"/>
    <lineage>
        <taxon>Eukaryota</taxon>
        <taxon>Metazoa</taxon>
        <taxon>Chordata</taxon>
        <taxon>Craniata</taxon>
        <taxon>Vertebrata</taxon>
        <taxon>Euteleostomi</taxon>
        <taxon>Actinopterygii</taxon>
        <taxon>Neopterygii</taxon>
        <taxon>Teleostei</taxon>
        <taxon>Neoteleostei</taxon>
        <taxon>Acanthomorphata</taxon>
        <taxon>Gobiaria</taxon>
        <taxon>Gobiiformes</taxon>
        <taxon>Gobioidei</taxon>
        <taxon>Gobiidae</taxon>
        <taxon>Gobiinae</taxon>
        <taxon>Knipowitschia</taxon>
    </lineage>
</organism>
<reference evidence="2 3" key="1">
    <citation type="submission" date="2024-04" db="EMBL/GenBank/DDBJ databases">
        <authorList>
            <person name="Waldvogel A.-M."/>
            <person name="Schoenle A."/>
        </authorList>
    </citation>
    <scope>NUCLEOTIDE SEQUENCE [LARGE SCALE GENOMIC DNA]</scope>
</reference>
<dbReference type="Proteomes" id="UP001497482">
    <property type="component" value="Chromosome 21"/>
</dbReference>
<feature type="compositionally biased region" description="Low complexity" evidence="1">
    <location>
        <begin position="98"/>
        <end position="109"/>
    </location>
</feature>
<evidence type="ECO:0000313" key="3">
    <source>
        <dbReference type="Proteomes" id="UP001497482"/>
    </source>
</evidence>
<dbReference type="EMBL" id="OZ035843">
    <property type="protein sequence ID" value="CAL1597249.1"/>
    <property type="molecule type" value="Genomic_DNA"/>
</dbReference>
<name>A0AAV2LCH4_KNICA</name>
<proteinExistence type="predicted"/>
<protein>
    <submittedName>
        <fullName evidence="2">Uncharacterized protein</fullName>
    </submittedName>
</protein>